<feature type="compositionally biased region" description="Low complexity" evidence="9">
    <location>
        <begin position="20"/>
        <end position="55"/>
    </location>
</feature>
<dbReference type="Proteomes" id="UP000650467">
    <property type="component" value="Unassembled WGS sequence"/>
</dbReference>
<dbReference type="Gene3D" id="1.20.1250.20">
    <property type="entry name" value="MFS general substrate transporter like domains"/>
    <property type="match status" value="2"/>
</dbReference>
<keyword evidence="13" id="KW-1185">Reference proteome</keyword>
<comment type="subcellular location">
    <subcellularLocation>
        <location evidence="1">Cell membrane</location>
        <topology evidence="1">Multi-pass membrane protein</topology>
    </subcellularLocation>
</comment>
<dbReference type="FunFam" id="1.20.1250.20:FF:000001">
    <property type="entry name" value="Dicarboxylate MFS transporter"/>
    <property type="match status" value="1"/>
</dbReference>
<feature type="transmembrane region" description="Helical" evidence="10">
    <location>
        <begin position="472"/>
        <end position="488"/>
    </location>
</feature>
<evidence type="ECO:0000256" key="4">
    <source>
        <dbReference type="ARBA" id="ARBA00022475"/>
    </source>
</evidence>
<name>A0A835T5Q7_CHLIN</name>
<proteinExistence type="inferred from homology"/>
<feature type="compositionally biased region" description="Polar residues" evidence="9">
    <location>
        <begin position="134"/>
        <end position="150"/>
    </location>
</feature>
<dbReference type="InterPro" id="IPR051084">
    <property type="entry name" value="H+-coupled_symporters"/>
</dbReference>
<dbReference type="InterPro" id="IPR005828">
    <property type="entry name" value="MFS_sugar_transport-like"/>
</dbReference>
<comment type="similarity">
    <text evidence="2">Belongs to the major facilitator superfamily. Metabolite:H+ Symporter (MHS) family (TC 2.A.1.6) family.</text>
</comment>
<feature type="transmembrane region" description="Helical" evidence="10">
    <location>
        <begin position="217"/>
        <end position="241"/>
    </location>
</feature>
<feature type="transmembrane region" description="Helical" evidence="10">
    <location>
        <begin position="536"/>
        <end position="557"/>
    </location>
</feature>
<keyword evidence="8 10" id="KW-0472">Membrane</keyword>
<dbReference type="PANTHER" id="PTHR43528:SF1">
    <property type="entry name" value="ALPHA-KETOGLUTARATE PERMEASE"/>
    <property type="match status" value="1"/>
</dbReference>
<dbReference type="InterPro" id="IPR005829">
    <property type="entry name" value="Sugar_transporter_CS"/>
</dbReference>
<dbReference type="PANTHER" id="PTHR43528">
    <property type="entry name" value="ALPHA-KETOGLUTARATE PERMEASE"/>
    <property type="match status" value="1"/>
</dbReference>
<feature type="transmembrane region" description="Helical" evidence="10">
    <location>
        <begin position="500"/>
        <end position="524"/>
    </location>
</feature>
<feature type="transmembrane region" description="Helical" evidence="10">
    <location>
        <begin position="563"/>
        <end position="584"/>
    </location>
</feature>
<dbReference type="GO" id="GO:0005886">
    <property type="term" value="C:plasma membrane"/>
    <property type="evidence" value="ECO:0007669"/>
    <property type="project" value="UniProtKB-SubCell"/>
</dbReference>
<feature type="domain" description="Major facilitator superfamily (MFS) profile" evidence="11">
    <location>
        <begin position="181"/>
        <end position="590"/>
    </location>
</feature>
<feature type="transmembrane region" description="Helical" evidence="10">
    <location>
        <begin position="320"/>
        <end position="341"/>
    </location>
</feature>
<feature type="transmembrane region" description="Helical" evidence="10">
    <location>
        <begin position="286"/>
        <end position="308"/>
    </location>
</feature>
<keyword evidence="4" id="KW-1003">Cell membrane</keyword>
<feature type="transmembrane region" description="Helical" evidence="10">
    <location>
        <begin position="253"/>
        <end position="274"/>
    </location>
</feature>
<feature type="region of interest" description="Disordered" evidence="9">
    <location>
        <begin position="1"/>
        <end position="58"/>
    </location>
</feature>
<evidence type="ECO:0000313" key="13">
    <source>
        <dbReference type="Proteomes" id="UP000650467"/>
    </source>
</evidence>
<dbReference type="InterPro" id="IPR011701">
    <property type="entry name" value="MFS"/>
</dbReference>
<evidence type="ECO:0000256" key="2">
    <source>
        <dbReference type="ARBA" id="ARBA00008240"/>
    </source>
</evidence>
<keyword evidence="6" id="KW-0769">Symport</keyword>
<feature type="transmembrane region" description="Helical" evidence="10">
    <location>
        <begin position="405"/>
        <end position="429"/>
    </location>
</feature>
<dbReference type="SUPFAM" id="SSF103473">
    <property type="entry name" value="MFS general substrate transporter"/>
    <property type="match status" value="1"/>
</dbReference>
<dbReference type="Pfam" id="PF00083">
    <property type="entry name" value="Sugar_tr"/>
    <property type="match status" value="1"/>
</dbReference>
<gene>
    <name evidence="12" type="ORF">HXX76_004774</name>
</gene>
<evidence type="ECO:0000313" key="12">
    <source>
        <dbReference type="EMBL" id="KAG2439417.1"/>
    </source>
</evidence>
<dbReference type="OrthoDB" id="5296287at2759"/>
<organism evidence="12 13">
    <name type="scientific">Chlamydomonas incerta</name>
    <dbReference type="NCBI Taxonomy" id="51695"/>
    <lineage>
        <taxon>Eukaryota</taxon>
        <taxon>Viridiplantae</taxon>
        <taxon>Chlorophyta</taxon>
        <taxon>core chlorophytes</taxon>
        <taxon>Chlorophyceae</taxon>
        <taxon>CS clade</taxon>
        <taxon>Chlamydomonadales</taxon>
        <taxon>Chlamydomonadaceae</taxon>
        <taxon>Chlamydomonas</taxon>
    </lineage>
</organism>
<dbReference type="EMBL" id="JAEHOC010000008">
    <property type="protein sequence ID" value="KAG2439417.1"/>
    <property type="molecule type" value="Genomic_DNA"/>
</dbReference>
<dbReference type="PROSITE" id="PS50850">
    <property type="entry name" value="MFS"/>
    <property type="match status" value="1"/>
</dbReference>
<dbReference type="PROSITE" id="PS00217">
    <property type="entry name" value="SUGAR_TRANSPORT_2"/>
    <property type="match status" value="1"/>
</dbReference>
<evidence type="ECO:0000256" key="3">
    <source>
        <dbReference type="ARBA" id="ARBA00022448"/>
    </source>
</evidence>
<keyword evidence="3" id="KW-0813">Transport</keyword>
<evidence type="ECO:0000256" key="6">
    <source>
        <dbReference type="ARBA" id="ARBA00022847"/>
    </source>
</evidence>
<keyword evidence="5 10" id="KW-0812">Transmembrane</keyword>
<accession>A0A835T5Q7</accession>
<dbReference type="InterPro" id="IPR036259">
    <property type="entry name" value="MFS_trans_sf"/>
</dbReference>
<evidence type="ECO:0000256" key="10">
    <source>
        <dbReference type="SAM" id="Phobius"/>
    </source>
</evidence>
<evidence type="ECO:0000259" key="11">
    <source>
        <dbReference type="PROSITE" id="PS50850"/>
    </source>
</evidence>
<keyword evidence="7 10" id="KW-1133">Transmembrane helix</keyword>
<feature type="transmembrane region" description="Helical" evidence="10">
    <location>
        <begin position="441"/>
        <end position="460"/>
    </location>
</feature>
<dbReference type="GO" id="GO:0015293">
    <property type="term" value="F:symporter activity"/>
    <property type="evidence" value="ECO:0007669"/>
    <property type="project" value="UniProtKB-KW"/>
</dbReference>
<protein>
    <recommendedName>
        <fullName evidence="11">Major facilitator superfamily (MFS) profile domain-containing protein</fullName>
    </recommendedName>
</protein>
<evidence type="ECO:0000256" key="1">
    <source>
        <dbReference type="ARBA" id="ARBA00004651"/>
    </source>
</evidence>
<feature type="region of interest" description="Disordered" evidence="9">
    <location>
        <begin position="127"/>
        <end position="157"/>
    </location>
</feature>
<dbReference type="InterPro" id="IPR020846">
    <property type="entry name" value="MFS_dom"/>
</dbReference>
<dbReference type="AlphaFoldDB" id="A0A835T5Q7"/>
<sequence length="590" mass="62245">MGEVGFGLPTAPERDDGEQAPGPAGVAAPATPVYNAAPQPPSNGASNAAAPLLGPVPERSHVDVELRLLLPREEREGAPLLPRGAADSASGAGDNAAANGLEDGAIALSIGKATACTASEADGAASGFEGGAKGNSTNGATPNEGTPQHQSTRKQVKFNDKVEYFPSDSREEDEELHLRRVIASSIVGNTLEWYDFLIYTFLGGVITKLFFPHENVYAQMIAFYGVFAAGFATRPLGALVFGMISDRYSRKTALMLSIVVMSIPTALVGCLPTYQTAGLAAPLLLVLIRVLQGFAVGGEFTATMVFLVEHAPPHSRGLHGSWAFASVMVGVIVGSLVAMGFNLALSEAAMLAWGWRVPFLLSILGSGVGVYIRRHLRDPVSEEQDDHHHHHGGGRRGPLRRVAGGILMVVLIDFMNALGFYLVVIFLPLYMQTFAHLSRRAALSVHTANMFLYLGIIPLGGWLSDKYGRSRVILLPALAMAAVAYPLWCLFKTGNAGAAWFAQAALVVLMATFTGALPATFVALFPAEYRCTGLSIGHNLSMAAFGGTAPIMATGLLRGTGDIASPAALLIIAAAMTAAGALMLKRWRIR</sequence>
<evidence type="ECO:0000256" key="5">
    <source>
        <dbReference type="ARBA" id="ARBA00022692"/>
    </source>
</evidence>
<comment type="caution">
    <text evidence="12">The sequence shown here is derived from an EMBL/GenBank/DDBJ whole genome shotgun (WGS) entry which is preliminary data.</text>
</comment>
<feature type="transmembrane region" description="Helical" evidence="10">
    <location>
        <begin position="353"/>
        <end position="372"/>
    </location>
</feature>
<evidence type="ECO:0000256" key="7">
    <source>
        <dbReference type="ARBA" id="ARBA00022989"/>
    </source>
</evidence>
<reference evidence="12" key="1">
    <citation type="journal article" date="2020" name="bioRxiv">
        <title>Comparative genomics of Chlamydomonas.</title>
        <authorList>
            <person name="Craig R.J."/>
            <person name="Hasan A.R."/>
            <person name="Ness R.W."/>
            <person name="Keightley P.D."/>
        </authorList>
    </citation>
    <scope>NUCLEOTIDE SEQUENCE</scope>
    <source>
        <strain evidence="12">SAG 7.73</strain>
    </source>
</reference>
<dbReference type="Pfam" id="PF07690">
    <property type="entry name" value="MFS_1"/>
    <property type="match status" value="1"/>
</dbReference>
<evidence type="ECO:0000256" key="9">
    <source>
        <dbReference type="SAM" id="MobiDB-lite"/>
    </source>
</evidence>
<evidence type="ECO:0000256" key="8">
    <source>
        <dbReference type="ARBA" id="ARBA00023136"/>
    </source>
</evidence>